<organism evidence="1 2">
    <name type="scientific">Dyadobacter soli</name>
    <dbReference type="NCBI Taxonomy" id="659014"/>
    <lineage>
        <taxon>Bacteria</taxon>
        <taxon>Pseudomonadati</taxon>
        <taxon>Bacteroidota</taxon>
        <taxon>Cytophagia</taxon>
        <taxon>Cytophagales</taxon>
        <taxon>Spirosomataceae</taxon>
        <taxon>Dyadobacter</taxon>
    </lineage>
</organism>
<dbReference type="GO" id="GO:0006355">
    <property type="term" value="P:regulation of DNA-templated transcription"/>
    <property type="evidence" value="ECO:0007669"/>
    <property type="project" value="InterPro"/>
</dbReference>
<evidence type="ECO:0000313" key="1">
    <source>
        <dbReference type="EMBL" id="SDD74581.1"/>
    </source>
</evidence>
<dbReference type="EMBL" id="FNAN01000002">
    <property type="protein sequence ID" value="SDD74581.1"/>
    <property type="molecule type" value="Genomic_DNA"/>
</dbReference>
<protein>
    <recommendedName>
        <fullName evidence="3">CopG family transcriptional regulator</fullName>
    </recommendedName>
</protein>
<dbReference type="Proteomes" id="UP000198748">
    <property type="component" value="Unassembled WGS sequence"/>
</dbReference>
<keyword evidence="2" id="KW-1185">Reference proteome</keyword>
<name>A0A1G6X925_9BACT</name>
<accession>A0A1G6X925</accession>
<dbReference type="AlphaFoldDB" id="A0A1G6X925"/>
<dbReference type="Gene3D" id="1.10.1220.10">
    <property type="entry name" value="Met repressor-like"/>
    <property type="match status" value="1"/>
</dbReference>
<evidence type="ECO:0008006" key="3">
    <source>
        <dbReference type="Google" id="ProtNLM"/>
    </source>
</evidence>
<proteinExistence type="predicted"/>
<gene>
    <name evidence="1" type="ORF">SAMN04487996_10295</name>
</gene>
<dbReference type="InterPro" id="IPR013321">
    <property type="entry name" value="Arc_rbn_hlx_hlx"/>
</dbReference>
<dbReference type="STRING" id="659014.SAMN04487996_10295"/>
<evidence type="ECO:0000313" key="2">
    <source>
        <dbReference type="Proteomes" id="UP000198748"/>
    </source>
</evidence>
<sequence>MGFDKSYLWKKTTHMKTIKVELSESDVQFIHSLQKEEEGFTKEAIEEKIARERRNSLDELLKEGYQATREEDLSITNDFQHADFENL</sequence>
<reference evidence="2" key="1">
    <citation type="submission" date="2016-10" db="EMBL/GenBank/DDBJ databases">
        <authorList>
            <person name="Varghese N."/>
            <person name="Submissions S."/>
        </authorList>
    </citation>
    <scope>NUCLEOTIDE SEQUENCE [LARGE SCALE GENOMIC DNA]</scope>
    <source>
        <strain evidence="2">DSM 25329</strain>
    </source>
</reference>